<dbReference type="InterPro" id="IPR024862">
    <property type="entry name" value="TRPV"/>
</dbReference>
<reference evidence="4" key="1">
    <citation type="submission" date="2016-11" db="UniProtKB">
        <authorList>
            <consortium name="WormBaseParasite"/>
        </authorList>
    </citation>
    <scope>IDENTIFICATION</scope>
</reference>
<proteinExistence type="predicted"/>
<evidence type="ECO:0000313" key="3">
    <source>
        <dbReference type="Proteomes" id="UP000095280"/>
    </source>
</evidence>
<accession>A0A1I8JL77</accession>
<keyword evidence="2" id="KW-0472">Membrane</keyword>
<protein>
    <submittedName>
        <fullName evidence="4">XK-related protein</fullName>
    </submittedName>
</protein>
<feature type="transmembrane region" description="Helical" evidence="2">
    <location>
        <begin position="179"/>
        <end position="195"/>
    </location>
</feature>
<feature type="transmembrane region" description="Helical" evidence="2">
    <location>
        <begin position="108"/>
        <end position="129"/>
    </location>
</feature>
<keyword evidence="1" id="KW-0677">Repeat</keyword>
<feature type="transmembrane region" description="Helical" evidence="2">
    <location>
        <begin position="141"/>
        <end position="159"/>
    </location>
</feature>
<dbReference type="AlphaFoldDB" id="A0A1I8JL77"/>
<dbReference type="GO" id="GO:0005886">
    <property type="term" value="C:plasma membrane"/>
    <property type="evidence" value="ECO:0007669"/>
    <property type="project" value="TreeGrafter"/>
</dbReference>
<name>A0A1I8JL77_9PLAT</name>
<dbReference type="PANTHER" id="PTHR10582">
    <property type="entry name" value="TRANSIENT RECEPTOR POTENTIAL ION CHANNEL PROTEIN"/>
    <property type="match status" value="1"/>
</dbReference>
<feature type="transmembrane region" description="Helical" evidence="2">
    <location>
        <begin position="6"/>
        <end position="23"/>
    </location>
</feature>
<dbReference type="GO" id="GO:0005262">
    <property type="term" value="F:calcium channel activity"/>
    <property type="evidence" value="ECO:0007669"/>
    <property type="project" value="TreeGrafter"/>
</dbReference>
<dbReference type="GO" id="GO:0098703">
    <property type="term" value="P:calcium ion import across plasma membrane"/>
    <property type="evidence" value="ECO:0007669"/>
    <property type="project" value="TreeGrafter"/>
</dbReference>
<evidence type="ECO:0000313" key="4">
    <source>
        <dbReference type="WBParaSite" id="snap_masked-unitig_14180-processed-gene-0.4-mRNA-1"/>
    </source>
</evidence>
<evidence type="ECO:0000256" key="1">
    <source>
        <dbReference type="ARBA" id="ARBA00022737"/>
    </source>
</evidence>
<organism evidence="3 4">
    <name type="scientific">Macrostomum lignano</name>
    <dbReference type="NCBI Taxonomy" id="282301"/>
    <lineage>
        <taxon>Eukaryota</taxon>
        <taxon>Metazoa</taxon>
        <taxon>Spiralia</taxon>
        <taxon>Lophotrochozoa</taxon>
        <taxon>Platyhelminthes</taxon>
        <taxon>Rhabditophora</taxon>
        <taxon>Macrostomorpha</taxon>
        <taxon>Macrostomida</taxon>
        <taxon>Macrostomidae</taxon>
        <taxon>Macrostomum</taxon>
    </lineage>
</organism>
<evidence type="ECO:0000256" key="2">
    <source>
        <dbReference type="SAM" id="Phobius"/>
    </source>
</evidence>
<dbReference type="WBParaSite" id="snap_masked-unitig_14180-processed-gene-0.4-mRNA-1">
    <property type="protein sequence ID" value="snap_masked-unitig_14180-processed-gene-0.4-mRNA-1"/>
    <property type="gene ID" value="snap_masked-unitig_14180-processed-gene-0.4"/>
</dbReference>
<dbReference type="PANTHER" id="PTHR10582:SF2">
    <property type="entry name" value="INACTIVE"/>
    <property type="match status" value="1"/>
</dbReference>
<sequence>SRFVQRLIMIILHLLIMTFAIYMRPLGSATAKQGSVQIGDNYTEYNTTAAPTLPAKMISAKEVFRYFFEAITVLNSVITLFMHIDEVREQGVLDFCCSLGAAPPRASFLISCLLISATLPSRVLSCLWIEQKQTFLVAEETLLIIAVPCAWGYLLFFAGGTQLNGTFVTMIYKMIRGDMARFGIIYSIVLVCFAQDRCQLQSMIVVSYKT</sequence>
<keyword evidence="3" id="KW-1185">Reference proteome</keyword>
<dbReference type="Proteomes" id="UP000095280">
    <property type="component" value="Unplaced"/>
</dbReference>
<keyword evidence="2" id="KW-0812">Transmembrane</keyword>
<keyword evidence="2" id="KW-1133">Transmembrane helix</keyword>